<organism evidence="1 2">
    <name type="scientific">Phyllosticta citricarpa</name>
    <dbReference type="NCBI Taxonomy" id="55181"/>
    <lineage>
        <taxon>Eukaryota</taxon>
        <taxon>Fungi</taxon>
        <taxon>Dikarya</taxon>
        <taxon>Ascomycota</taxon>
        <taxon>Pezizomycotina</taxon>
        <taxon>Dothideomycetes</taxon>
        <taxon>Dothideomycetes incertae sedis</taxon>
        <taxon>Botryosphaeriales</taxon>
        <taxon>Phyllostictaceae</taxon>
        <taxon>Phyllosticta</taxon>
    </lineage>
</organism>
<name>A0ABR1LL86_9PEZI</name>
<dbReference type="PANTHER" id="PTHR38167:SF1">
    <property type="entry name" value="C2H2-TYPE DOMAIN-CONTAINING PROTEIN"/>
    <property type="match status" value="1"/>
</dbReference>
<dbReference type="PANTHER" id="PTHR38167">
    <property type="entry name" value="C2H2-TYPE DOMAIN-CONTAINING PROTEIN"/>
    <property type="match status" value="1"/>
</dbReference>
<reference evidence="1 2" key="1">
    <citation type="submission" date="2024-04" db="EMBL/GenBank/DDBJ databases">
        <title>Phyllosticta paracitricarpa is synonymous to the EU quarantine fungus P. citricarpa based on phylogenomic analyses.</title>
        <authorList>
            <consortium name="Lawrence Berkeley National Laboratory"/>
            <person name="Van Ingen-Buijs V.A."/>
            <person name="Van Westerhoven A.C."/>
            <person name="Haridas S."/>
            <person name="Skiadas P."/>
            <person name="Martin F."/>
            <person name="Groenewald J.Z."/>
            <person name="Crous P.W."/>
            <person name="Seidl M.F."/>
        </authorList>
    </citation>
    <scope>NUCLEOTIDE SEQUENCE [LARGE SCALE GENOMIC DNA]</scope>
    <source>
        <strain evidence="1 2">CBS 122670</strain>
    </source>
</reference>
<evidence type="ECO:0000313" key="1">
    <source>
        <dbReference type="EMBL" id="KAK7535459.1"/>
    </source>
</evidence>
<dbReference type="EMBL" id="JBBPDW010000040">
    <property type="protein sequence ID" value="KAK7535459.1"/>
    <property type="molecule type" value="Genomic_DNA"/>
</dbReference>
<accession>A0ABR1LL86</accession>
<comment type="caution">
    <text evidence="1">The sequence shown here is derived from an EMBL/GenBank/DDBJ whole genome shotgun (WGS) entry which is preliminary data.</text>
</comment>
<dbReference type="Proteomes" id="UP001365128">
    <property type="component" value="Unassembled WGS sequence"/>
</dbReference>
<sequence>MSAFQSEARAPAEPTCFLPSTADDQVRVQLRSSNTPSSYPSIHRPSFSASYITRPTLLENRHSSQFSTMTSRSLMEAIDYADPERLRLTLKNICERSAIARDLVGIELLVDSRSSSEDVPLGYEAPKVAPAVISIAPPMGRKASSPNKRPFIRYSICGTCGKEFETLHNNHGDCTWHEGYLEADIENEIWEDHCEDTFGLVYRERNRRENPNGWVWSGCGCRGDSPACRRGPHTARDVSCKKLRVDS</sequence>
<proteinExistence type="predicted"/>
<protein>
    <recommendedName>
        <fullName evidence="3">C2H2-type domain-containing protein</fullName>
    </recommendedName>
</protein>
<keyword evidence="2" id="KW-1185">Reference proteome</keyword>
<gene>
    <name evidence="1" type="ORF">IWX46DRAFT_584132</name>
</gene>
<evidence type="ECO:0008006" key="3">
    <source>
        <dbReference type="Google" id="ProtNLM"/>
    </source>
</evidence>
<evidence type="ECO:0000313" key="2">
    <source>
        <dbReference type="Proteomes" id="UP001365128"/>
    </source>
</evidence>